<dbReference type="Pfam" id="PF01465">
    <property type="entry name" value="GRIP"/>
    <property type="match status" value="1"/>
</dbReference>
<sequence length="615" mass="71915">MQSTKKCYIGWIFFLLVYRFAMGSVEKLNSDLQAERQKLALYERNLRVAVESCKALKAEKENLANIIAGFACAEVKPGSTDIDELKQKIALLTKEFQSKESALVLARNSVLKENQELKKRVAEAESIPNSMSTKTGDSSFHLAELEQKLRKEMSMTRKYEQRLQQMENHMKNNSASDNKMELANKQLEAEREQFKKLYEDAHGRSIFLERKFASLQLDQKRDEAEVPKPSTHVEDDAKITKLEGQIMRLSQRCDDKENEISELTSAISALKEEKEQLLENLNHCEKKRSLSPVDEFWFRDGMIAEYEKFKKENSNALEFCCPALRDDVMLLIEKAVQENAKSDQVKQQQIQITNLERTIRVLNDKINCNDSFRVDIEEKLEKMNNDISQRDKEISRQKDEMNHMKESLRLEKSKRNELEEDVLRQRRCTQEEIESRDQEIEAFRKMLVTLRHEKMERSQNPRKISRHNRSSTYEEDPATRRRSRTYSQDDTTVPNDPDSKNVYYENQLTKKDFDIQELRKQLMDVEIRLRENESVSMSRQLESVARNEEMTEKVRVLEGKLQMLSSTNEIDYLRNIFTQFLHSMGSPTPASKSILKAMGSVLKVPMAEMKVIDKK</sequence>
<dbReference type="Proteomes" id="UP000829354">
    <property type="component" value="Chromosome X"/>
</dbReference>
<dbReference type="GO" id="GO:0012505">
    <property type="term" value="C:endomembrane system"/>
    <property type="evidence" value="ECO:0007669"/>
    <property type="project" value="UniProtKB-SubCell"/>
</dbReference>
<proteinExistence type="predicted"/>
<protein>
    <recommendedName>
        <fullName evidence="9">GRIP domain-containing protein</fullName>
    </recommendedName>
</protein>
<evidence type="ECO:0000256" key="3">
    <source>
        <dbReference type="ARBA" id="ARBA00022490"/>
    </source>
</evidence>
<dbReference type="AlphaFoldDB" id="A0AAE9F8L6"/>
<evidence type="ECO:0000313" key="10">
    <source>
        <dbReference type="EMBL" id="UMM40998.1"/>
    </source>
</evidence>
<dbReference type="PANTHER" id="PTHR23157:SF25">
    <property type="entry name" value="GRIP AND COILED-COIL DOMAIN-CONTAINING PROTEIN 1"/>
    <property type="match status" value="1"/>
</dbReference>
<reference evidence="10 11" key="1">
    <citation type="submission" date="2022-04" db="EMBL/GenBank/DDBJ databases">
        <title>Chromosome-level reference genomes for two strains of Caenorhabditis briggsae: an improved platform for comparative genomics.</title>
        <authorList>
            <person name="Stevens L."/>
            <person name="Andersen E."/>
        </authorList>
    </citation>
    <scope>NUCLEOTIDE SEQUENCE [LARGE SCALE GENOMIC DNA]</scope>
    <source>
        <strain evidence="10">VX34</strain>
        <tissue evidence="10">Whole-organism</tissue>
    </source>
</reference>
<feature type="domain" description="GRIP" evidence="9">
    <location>
        <begin position="563"/>
        <end position="615"/>
    </location>
</feature>
<evidence type="ECO:0000256" key="5">
    <source>
        <dbReference type="ARBA" id="ARBA00023136"/>
    </source>
</evidence>
<evidence type="ECO:0000259" key="9">
    <source>
        <dbReference type="PROSITE" id="PS50913"/>
    </source>
</evidence>
<evidence type="ECO:0000256" key="4">
    <source>
        <dbReference type="ARBA" id="ARBA00023054"/>
    </source>
</evidence>
<dbReference type="PANTHER" id="PTHR23157">
    <property type="entry name" value="GRIP AND COILED-COIL DOMAIN-CONTAINING PROTEIN 1"/>
    <property type="match status" value="1"/>
</dbReference>
<keyword evidence="8" id="KW-0732">Signal</keyword>
<dbReference type="GO" id="GO:0005737">
    <property type="term" value="C:cytoplasm"/>
    <property type="evidence" value="ECO:0007669"/>
    <property type="project" value="UniProtKB-SubCell"/>
</dbReference>
<evidence type="ECO:0000256" key="8">
    <source>
        <dbReference type="SAM" id="SignalP"/>
    </source>
</evidence>
<feature type="region of interest" description="Disordered" evidence="7">
    <location>
        <begin position="387"/>
        <end position="413"/>
    </location>
</feature>
<feature type="coiled-coil region" evidence="6">
    <location>
        <begin position="25"/>
        <end position="204"/>
    </location>
</feature>
<feature type="chain" id="PRO_5041942348" description="GRIP domain-containing protein" evidence="8">
    <location>
        <begin position="24"/>
        <end position="615"/>
    </location>
</feature>
<feature type="compositionally biased region" description="Polar residues" evidence="7">
    <location>
        <begin position="485"/>
        <end position="494"/>
    </location>
</feature>
<keyword evidence="3" id="KW-0963">Cytoplasm</keyword>
<feature type="coiled-coil region" evidence="6">
    <location>
        <begin position="515"/>
        <end position="567"/>
    </location>
</feature>
<feature type="signal peptide" evidence="8">
    <location>
        <begin position="1"/>
        <end position="23"/>
    </location>
</feature>
<evidence type="ECO:0000256" key="1">
    <source>
        <dbReference type="ARBA" id="ARBA00004184"/>
    </source>
</evidence>
<dbReference type="InterPro" id="IPR051952">
    <property type="entry name" value="Golgi-autophagy_related"/>
</dbReference>
<keyword evidence="4 6" id="KW-0175">Coiled coil</keyword>
<dbReference type="SMART" id="SM00755">
    <property type="entry name" value="Grip"/>
    <property type="match status" value="1"/>
</dbReference>
<name>A0AAE9F8L6_CAEBR</name>
<accession>A0AAE9F8L6</accession>
<dbReference type="EMBL" id="CP092625">
    <property type="protein sequence ID" value="UMM40998.1"/>
    <property type="molecule type" value="Genomic_DNA"/>
</dbReference>
<evidence type="ECO:0000256" key="7">
    <source>
        <dbReference type="SAM" id="MobiDB-lite"/>
    </source>
</evidence>
<gene>
    <name evidence="10" type="ORF">L5515_017456</name>
</gene>
<evidence type="ECO:0000256" key="6">
    <source>
        <dbReference type="SAM" id="Coils"/>
    </source>
</evidence>
<dbReference type="InterPro" id="IPR000237">
    <property type="entry name" value="GRIP_dom"/>
</dbReference>
<organism evidence="10 11">
    <name type="scientific">Caenorhabditis briggsae</name>
    <dbReference type="NCBI Taxonomy" id="6238"/>
    <lineage>
        <taxon>Eukaryota</taxon>
        <taxon>Metazoa</taxon>
        <taxon>Ecdysozoa</taxon>
        <taxon>Nematoda</taxon>
        <taxon>Chromadorea</taxon>
        <taxon>Rhabditida</taxon>
        <taxon>Rhabditina</taxon>
        <taxon>Rhabditomorpha</taxon>
        <taxon>Rhabditoidea</taxon>
        <taxon>Rhabditidae</taxon>
        <taxon>Peloderinae</taxon>
        <taxon>Caenorhabditis</taxon>
    </lineage>
</organism>
<evidence type="ECO:0000313" key="11">
    <source>
        <dbReference type="Proteomes" id="UP000829354"/>
    </source>
</evidence>
<comment type="subcellular location">
    <subcellularLocation>
        <location evidence="2">Cytoplasm</location>
    </subcellularLocation>
    <subcellularLocation>
        <location evidence="1">Endomembrane system</location>
        <topology evidence="1">Peripheral membrane protein</topology>
    </subcellularLocation>
</comment>
<dbReference type="PROSITE" id="PS50913">
    <property type="entry name" value="GRIP"/>
    <property type="match status" value="1"/>
</dbReference>
<feature type="region of interest" description="Disordered" evidence="7">
    <location>
        <begin position="451"/>
        <end position="501"/>
    </location>
</feature>
<keyword evidence="5" id="KW-0472">Membrane</keyword>
<keyword evidence="11" id="KW-1185">Reference proteome</keyword>
<feature type="coiled-coil region" evidence="6">
    <location>
        <begin position="239"/>
        <end position="287"/>
    </location>
</feature>
<evidence type="ECO:0000256" key="2">
    <source>
        <dbReference type="ARBA" id="ARBA00004496"/>
    </source>
</evidence>